<dbReference type="Pfam" id="PF00112">
    <property type="entry name" value="Peptidase_C1"/>
    <property type="match status" value="1"/>
</dbReference>
<dbReference type="InterPro" id="IPR039417">
    <property type="entry name" value="Peptidase_C1A_papain-like"/>
</dbReference>
<dbReference type="InterPro" id="IPR025660">
    <property type="entry name" value="Pept_his_AS"/>
</dbReference>
<feature type="domain" description="Peptidase C1A papain C-terminal" evidence="2">
    <location>
        <begin position="1"/>
        <end position="217"/>
    </location>
</feature>
<comment type="similarity">
    <text evidence="1">Belongs to the peptidase C1 family.</text>
</comment>
<comment type="caution">
    <text evidence="3">The sequence shown here is derived from an EMBL/GenBank/DDBJ whole genome shotgun (WGS) entry which is preliminary data.</text>
</comment>
<dbReference type="InterPro" id="IPR000668">
    <property type="entry name" value="Peptidase_C1A_C"/>
</dbReference>
<evidence type="ECO:0000313" key="4">
    <source>
        <dbReference type="Proteomes" id="UP001174909"/>
    </source>
</evidence>
<reference evidence="3" key="1">
    <citation type="submission" date="2023-03" db="EMBL/GenBank/DDBJ databases">
        <authorList>
            <person name="Steffen K."/>
            <person name="Cardenas P."/>
        </authorList>
    </citation>
    <scope>NUCLEOTIDE SEQUENCE</scope>
</reference>
<protein>
    <submittedName>
        <fullName evidence="3">Cathepsin L</fullName>
    </submittedName>
</protein>
<proteinExistence type="inferred from homology"/>
<keyword evidence="4" id="KW-1185">Reference proteome</keyword>
<dbReference type="Gene3D" id="3.90.70.10">
    <property type="entry name" value="Cysteine proteinases"/>
    <property type="match status" value="1"/>
</dbReference>
<dbReference type="AlphaFoldDB" id="A0AA35SNI9"/>
<gene>
    <name evidence="3" type="ORF">GBAR_LOCUS18306</name>
</gene>
<evidence type="ECO:0000256" key="1">
    <source>
        <dbReference type="ARBA" id="ARBA00008455"/>
    </source>
</evidence>
<dbReference type="SUPFAM" id="SSF54001">
    <property type="entry name" value="Cysteine proteinases"/>
    <property type="match status" value="1"/>
</dbReference>
<dbReference type="InterPro" id="IPR013128">
    <property type="entry name" value="Peptidase_C1A"/>
</dbReference>
<name>A0AA35SNI9_GEOBA</name>
<evidence type="ECO:0000259" key="2">
    <source>
        <dbReference type="SMART" id="SM00645"/>
    </source>
</evidence>
<dbReference type="EMBL" id="CASHTH010002598">
    <property type="protein sequence ID" value="CAI8032373.1"/>
    <property type="molecule type" value="Genomic_DNA"/>
</dbReference>
<sequence length="218" mass="22949">MCGASYAFSAVGALEGAWALANGKLTSLSEQNIIDCSVPYGNLGCKGGNMYDAFLYIVANDGVDTSSAYSYRGQAERAGLIKFGYVSVFVCNLLQQSSCSYKQSGCGATMSGSISISSGNEGDLQSAVANVGPISVAVDASSSGFRYYSEGVYSSSRCSSSELTHAMVITGYGSYNGVDYYLVKNSWGTNWGMNGYILMARNKYNQCGIATDASYPTL</sequence>
<dbReference type="Proteomes" id="UP001174909">
    <property type="component" value="Unassembled WGS sequence"/>
</dbReference>
<dbReference type="SMART" id="SM00645">
    <property type="entry name" value="Pept_C1"/>
    <property type="match status" value="1"/>
</dbReference>
<accession>A0AA35SNI9</accession>
<dbReference type="InterPro" id="IPR038765">
    <property type="entry name" value="Papain-like_cys_pep_sf"/>
</dbReference>
<dbReference type="PANTHER" id="PTHR12411">
    <property type="entry name" value="CYSTEINE PROTEASE FAMILY C1-RELATED"/>
    <property type="match status" value="1"/>
</dbReference>
<dbReference type="GO" id="GO:0008234">
    <property type="term" value="F:cysteine-type peptidase activity"/>
    <property type="evidence" value="ECO:0007669"/>
    <property type="project" value="InterPro"/>
</dbReference>
<dbReference type="PROSITE" id="PS00639">
    <property type="entry name" value="THIOL_PROTEASE_HIS"/>
    <property type="match status" value="1"/>
</dbReference>
<dbReference type="GO" id="GO:0006508">
    <property type="term" value="P:proteolysis"/>
    <property type="evidence" value="ECO:0007669"/>
    <property type="project" value="InterPro"/>
</dbReference>
<evidence type="ECO:0000313" key="3">
    <source>
        <dbReference type="EMBL" id="CAI8032373.1"/>
    </source>
</evidence>
<dbReference type="CDD" id="cd02248">
    <property type="entry name" value="Peptidase_C1A"/>
    <property type="match status" value="1"/>
</dbReference>
<organism evidence="3 4">
    <name type="scientific">Geodia barretti</name>
    <name type="common">Barrett's horny sponge</name>
    <dbReference type="NCBI Taxonomy" id="519541"/>
    <lineage>
        <taxon>Eukaryota</taxon>
        <taxon>Metazoa</taxon>
        <taxon>Porifera</taxon>
        <taxon>Demospongiae</taxon>
        <taxon>Heteroscleromorpha</taxon>
        <taxon>Tetractinellida</taxon>
        <taxon>Astrophorina</taxon>
        <taxon>Geodiidae</taxon>
        <taxon>Geodia</taxon>
    </lineage>
</organism>